<proteinExistence type="predicted"/>
<evidence type="ECO:0000313" key="1">
    <source>
        <dbReference type="EMBL" id="CAD2204068.1"/>
    </source>
</evidence>
<organism evidence="1 2">
    <name type="scientific">Meloidogyne enterolobii</name>
    <name type="common">Root-knot nematode worm</name>
    <name type="synonym">Meloidogyne mayaguensis</name>
    <dbReference type="NCBI Taxonomy" id="390850"/>
    <lineage>
        <taxon>Eukaryota</taxon>
        <taxon>Metazoa</taxon>
        <taxon>Ecdysozoa</taxon>
        <taxon>Nematoda</taxon>
        <taxon>Chromadorea</taxon>
        <taxon>Rhabditida</taxon>
        <taxon>Tylenchina</taxon>
        <taxon>Tylenchomorpha</taxon>
        <taxon>Tylenchoidea</taxon>
        <taxon>Meloidogynidae</taxon>
        <taxon>Meloidogyninae</taxon>
        <taxon>Meloidogyne</taxon>
    </lineage>
</organism>
<reference evidence="1 2" key="1">
    <citation type="submission" date="2020-08" db="EMBL/GenBank/DDBJ databases">
        <authorList>
            <person name="Koutsovoulos G."/>
            <person name="Danchin GJ E."/>
        </authorList>
    </citation>
    <scope>NUCLEOTIDE SEQUENCE [LARGE SCALE GENOMIC DNA]</scope>
</reference>
<protein>
    <submittedName>
        <fullName evidence="1">Uncharacterized protein</fullName>
    </submittedName>
</protein>
<evidence type="ECO:0000313" key="2">
    <source>
        <dbReference type="Proteomes" id="UP000580250"/>
    </source>
</evidence>
<dbReference type="EMBL" id="CAJEWN010002515">
    <property type="protein sequence ID" value="CAD2204068.1"/>
    <property type="molecule type" value="Genomic_DNA"/>
</dbReference>
<sequence length="50" mass="6009">MTIKNKIRRAKLPMIVQNCLQSRHLQYYNIPKSQDHLEGVKIKVMRLFLN</sequence>
<gene>
    <name evidence="1" type="ORF">MENT_LOCUS57787</name>
</gene>
<name>A0A6V7XXM1_MELEN</name>
<comment type="caution">
    <text evidence="1">The sequence shown here is derived from an EMBL/GenBank/DDBJ whole genome shotgun (WGS) entry which is preliminary data.</text>
</comment>
<accession>A0A6V7XXM1</accession>
<dbReference type="AlphaFoldDB" id="A0A6V7XXM1"/>
<dbReference type="Proteomes" id="UP000580250">
    <property type="component" value="Unassembled WGS sequence"/>
</dbReference>